<dbReference type="GO" id="GO:0005886">
    <property type="term" value="C:plasma membrane"/>
    <property type="evidence" value="ECO:0007669"/>
    <property type="project" value="InterPro"/>
</dbReference>
<dbReference type="GO" id="GO:0008556">
    <property type="term" value="F:P-type potassium transmembrane transporter activity"/>
    <property type="evidence" value="ECO:0007669"/>
    <property type="project" value="InterPro"/>
</dbReference>
<protein>
    <submittedName>
        <fullName evidence="2">K(+)-transporting ATPase subunit F</fullName>
    </submittedName>
</protein>
<gene>
    <name evidence="2" type="primary">kdpF</name>
    <name evidence="2" type="ORF">KK083_18265</name>
</gene>
<dbReference type="NCBIfam" id="TIGR02115">
    <property type="entry name" value="potass_kdpF"/>
    <property type="match status" value="1"/>
</dbReference>
<keyword evidence="1" id="KW-0472">Membrane</keyword>
<dbReference type="AlphaFoldDB" id="A0AAP2GKA6"/>
<name>A0AAP2GKA6_9BACT</name>
<dbReference type="RefSeq" id="WP_254165900.1">
    <property type="nucleotide sequence ID" value="NZ_JAHESF010000018.1"/>
</dbReference>
<comment type="caution">
    <text evidence="2">The sequence shown here is derived from an EMBL/GenBank/DDBJ whole genome shotgun (WGS) entry which is preliminary data.</text>
</comment>
<dbReference type="Pfam" id="PF09604">
    <property type="entry name" value="Potass_KdpF"/>
    <property type="match status" value="1"/>
</dbReference>
<accession>A0AAP2GKA6</accession>
<evidence type="ECO:0000313" key="2">
    <source>
        <dbReference type="EMBL" id="MBT1698844.1"/>
    </source>
</evidence>
<organism evidence="2 3">
    <name type="scientific">Chryseosolibacter histidini</name>
    <dbReference type="NCBI Taxonomy" id="2782349"/>
    <lineage>
        <taxon>Bacteria</taxon>
        <taxon>Pseudomonadati</taxon>
        <taxon>Bacteroidota</taxon>
        <taxon>Cytophagia</taxon>
        <taxon>Cytophagales</taxon>
        <taxon>Chryseotaleaceae</taxon>
        <taxon>Chryseosolibacter</taxon>
    </lineage>
</organism>
<proteinExistence type="predicted"/>
<evidence type="ECO:0000256" key="1">
    <source>
        <dbReference type="SAM" id="Phobius"/>
    </source>
</evidence>
<keyword evidence="1" id="KW-1133">Transmembrane helix</keyword>
<sequence>MIIALFILSIAVFCYLLYVLIKPEKF</sequence>
<reference evidence="2 3" key="1">
    <citation type="submission" date="2021-05" db="EMBL/GenBank/DDBJ databases">
        <title>A Polyphasic approach of four new species of the genus Ohtaekwangia: Ohtaekwangia histidinii sp. nov., Ohtaekwangia cretensis sp. nov., Ohtaekwangia indiensis sp. nov., Ohtaekwangia reichenbachii sp. nov. from diverse environment.</title>
        <authorList>
            <person name="Octaviana S."/>
        </authorList>
    </citation>
    <scope>NUCLEOTIDE SEQUENCE [LARGE SCALE GENOMIC DNA]</scope>
    <source>
        <strain evidence="2 3">PWU4</strain>
    </source>
</reference>
<keyword evidence="3" id="KW-1185">Reference proteome</keyword>
<feature type="transmembrane region" description="Helical" evidence="1">
    <location>
        <begin position="6"/>
        <end position="21"/>
    </location>
</feature>
<dbReference type="EMBL" id="JAHESF010000018">
    <property type="protein sequence ID" value="MBT1698844.1"/>
    <property type="molecule type" value="Genomic_DNA"/>
</dbReference>
<keyword evidence="1" id="KW-0812">Transmembrane</keyword>
<dbReference type="InterPro" id="IPR011726">
    <property type="entry name" value="KdpF"/>
</dbReference>
<evidence type="ECO:0000313" key="3">
    <source>
        <dbReference type="Proteomes" id="UP001319200"/>
    </source>
</evidence>
<dbReference type="Proteomes" id="UP001319200">
    <property type="component" value="Unassembled WGS sequence"/>
</dbReference>